<dbReference type="Proteomes" id="UP000515854">
    <property type="component" value="Genome"/>
</dbReference>
<dbReference type="EMBL" id="MT776806">
    <property type="protein sequence ID" value="QNJ59334.1"/>
    <property type="molecule type" value="Genomic_DNA"/>
</dbReference>
<proteinExistence type="predicted"/>
<organism evidence="1 2">
    <name type="scientific">Mycobacterium phage MrMiyagi</name>
    <dbReference type="NCBI Taxonomy" id="2762395"/>
    <lineage>
        <taxon>Viruses</taxon>
        <taxon>Duplodnaviria</taxon>
        <taxon>Heunggongvirae</taxon>
        <taxon>Uroviricota</taxon>
        <taxon>Caudoviricetes</taxon>
        <taxon>Fowlmouthvirus</taxon>
        <taxon>Fowlmouthvirus fowlmouth</taxon>
    </lineage>
</organism>
<sequence>MSAKRIVAPQAAVGSGNPPIFDPSAGFPNHPFFNRNLRFVSASDSRGRIRLCALTIED</sequence>
<reference evidence="1 2" key="1">
    <citation type="submission" date="2020-07" db="EMBL/GenBank/DDBJ databases">
        <authorList>
            <person name="Baliraine F.N."/>
            <person name="Frederick G.D."/>
            <person name="Mills R.B."/>
            <person name="Woodruff J.W."/>
            <person name="Richardson W.J."/>
            <person name="Garlena R.A."/>
            <person name="Russell D.A."/>
            <person name="Pope W.H."/>
            <person name="Jacobs-Sera D."/>
            <person name="Hatfull G.F."/>
        </authorList>
    </citation>
    <scope>NUCLEOTIDE SEQUENCE [LARGE SCALE GENOMIC DNA]</scope>
</reference>
<evidence type="ECO:0000313" key="2">
    <source>
        <dbReference type="Proteomes" id="UP000515854"/>
    </source>
</evidence>
<evidence type="ECO:0000313" key="1">
    <source>
        <dbReference type="EMBL" id="QNJ59334.1"/>
    </source>
</evidence>
<protein>
    <submittedName>
        <fullName evidence="1">Uncharacterized protein</fullName>
    </submittedName>
</protein>
<accession>A0A7G8LQ12</accession>
<gene>
    <name evidence="1" type="primary">122</name>
    <name evidence="1" type="ORF">SEA_MRMIYAGI_122</name>
</gene>
<name>A0A7G8LQ12_9CAUD</name>